<comment type="caution">
    <text evidence="2">The sequence shown here is derived from an EMBL/GenBank/DDBJ whole genome shotgun (WGS) entry which is preliminary data.</text>
</comment>
<evidence type="ECO:0000256" key="1">
    <source>
        <dbReference type="SAM" id="Phobius"/>
    </source>
</evidence>
<reference evidence="2 3" key="1">
    <citation type="journal article" date="2019" name="Int. J. Syst. Evol. Microbiol.">
        <title>The Global Catalogue of Microorganisms (GCM) 10K type strain sequencing project: providing services to taxonomists for standard genome sequencing and annotation.</title>
        <authorList>
            <consortium name="The Broad Institute Genomics Platform"/>
            <consortium name="The Broad Institute Genome Sequencing Center for Infectious Disease"/>
            <person name="Wu L."/>
            <person name="Ma J."/>
        </authorList>
    </citation>
    <scope>NUCLEOTIDE SEQUENCE [LARGE SCALE GENOMIC DNA]</scope>
    <source>
        <strain evidence="2 3">JCM 13002</strain>
    </source>
</reference>
<gene>
    <name evidence="2" type="ORF">GCM10009663_09680</name>
</gene>
<dbReference type="RefSeq" id="WP_344622215.1">
    <property type="nucleotide sequence ID" value="NZ_BAAALD010000006.1"/>
</dbReference>
<evidence type="ECO:0000313" key="2">
    <source>
        <dbReference type="EMBL" id="GAA1072214.1"/>
    </source>
</evidence>
<proteinExistence type="predicted"/>
<organism evidence="2 3">
    <name type="scientific">Kitasatospora arboriphila</name>
    <dbReference type="NCBI Taxonomy" id="258052"/>
    <lineage>
        <taxon>Bacteria</taxon>
        <taxon>Bacillati</taxon>
        <taxon>Actinomycetota</taxon>
        <taxon>Actinomycetes</taxon>
        <taxon>Kitasatosporales</taxon>
        <taxon>Streptomycetaceae</taxon>
        <taxon>Kitasatospora</taxon>
    </lineage>
</organism>
<feature type="transmembrane region" description="Helical" evidence="1">
    <location>
        <begin position="108"/>
        <end position="126"/>
    </location>
</feature>
<evidence type="ECO:0000313" key="3">
    <source>
        <dbReference type="Proteomes" id="UP001499987"/>
    </source>
</evidence>
<protein>
    <recommendedName>
        <fullName evidence="4">DUF3592 domain-containing protein</fullName>
    </recommendedName>
</protein>
<sequence length="144" mass="14772">MHTAKDPKLHIVLGPVFLLAAVLMGGSGIAAHVEYAGAPHVRATVLVAAYDRTARGTTARVITVAVPDPVPLDDLGSAPDDLVPGDTVTVLSRPGHALLPSQLGWSRLLVPAVIALMGLVSTALGIDAFRNGPPPAPGDPEAWD</sequence>
<keyword evidence="1" id="KW-1133">Transmembrane helix</keyword>
<dbReference type="EMBL" id="BAAALD010000006">
    <property type="protein sequence ID" value="GAA1072214.1"/>
    <property type="molecule type" value="Genomic_DNA"/>
</dbReference>
<evidence type="ECO:0008006" key="4">
    <source>
        <dbReference type="Google" id="ProtNLM"/>
    </source>
</evidence>
<feature type="transmembrane region" description="Helical" evidence="1">
    <location>
        <begin position="12"/>
        <end position="33"/>
    </location>
</feature>
<accession>A0ABN1TB33</accession>
<keyword evidence="1" id="KW-0472">Membrane</keyword>
<keyword evidence="3" id="KW-1185">Reference proteome</keyword>
<dbReference type="Proteomes" id="UP001499987">
    <property type="component" value="Unassembled WGS sequence"/>
</dbReference>
<name>A0ABN1TB33_9ACTN</name>
<keyword evidence="1" id="KW-0812">Transmembrane</keyword>